<protein>
    <submittedName>
        <fullName evidence="5">PaaI family thioesterase</fullName>
    </submittedName>
</protein>
<proteinExistence type="inferred from homology"/>
<dbReference type="Gene3D" id="3.10.129.10">
    <property type="entry name" value="Hotdog Thioesterase"/>
    <property type="match status" value="1"/>
</dbReference>
<dbReference type="InterPro" id="IPR039298">
    <property type="entry name" value="ACOT13"/>
</dbReference>
<dbReference type="RefSeq" id="WP_248666599.1">
    <property type="nucleotide sequence ID" value="NZ_JALPRX010000034.1"/>
</dbReference>
<feature type="domain" description="Thioesterase" evidence="4">
    <location>
        <begin position="117"/>
        <end position="190"/>
    </location>
</feature>
<keyword evidence="6" id="KW-1185">Reference proteome</keyword>
<organism evidence="5 6">
    <name type="scientific">Roseomonas acroporae</name>
    <dbReference type="NCBI Taxonomy" id="2937791"/>
    <lineage>
        <taxon>Bacteria</taxon>
        <taxon>Pseudomonadati</taxon>
        <taxon>Pseudomonadota</taxon>
        <taxon>Alphaproteobacteria</taxon>
        <taxon>Acetobacterales</taxon>
        <taxon>Roseomonadaceae</taxon>
        <taxon>Roseomonas</taxon>
    </lineage>
</organism>
<feature type="compositionally biased region" description="Low complexity" evidence="3">
    <location>
        <begin position="8"/>
        <end position="69"/>
    </location>
</feature>
<dbReference type="Pfam" id="PF03061">
    <property type="entry name" value="4HBT"/>
    <property type="match status" value="1"/>
</dbReference>
<dbReference type="EMBL" id="JALPRX010000034">
    <property type="protein sequence ID" value="MCK8784473.1"/>
    <property type="molecule type" value="Genomic_DNA"/>
</dbReference>
<evidence type="ECO:0000313" key="5">
    <source>
        <dbReference type="EMBL" id="MCK8784473.1"/>
    </source>
</evidence>
<dbReference type="PANTHER" id="PTHR21660:SF1">
    <property type="entry name" value="ACYL-COENZYME A THIOESTERASE 13"/>
    <property type="match status" value="1"/>
</dbReference>
<dbReference type="GO" id="GO:0047617">
    <property type="term" value="F:fatty acyl-CoA hydrolase activity"/>
    <property type="evidence" value="ECO:0007669"/>
    <property type="project" value="InterPro"/>
</dbReference>
<evidence type="ECO:0000256" key="3">
    <source>
        <dbReference type="SAM" id="MobiDB-lite"/>
    </source>
</evidence>
<evidence type="ECO:0000313" key="6">
    <source>
        <dbReference type="Proteomes" id="UP001139516"/>
    </source>
</evidence>
<dbReference type="Proteomes" id="UP001139516">
    <property type="component" value="Unassembled WGS sequence"/>
</dbReference>
<gene>
    <name evidence="5" type="ORF">M0638_08785</name>
</gene>
<reference evidence="5" key="1">
    <citation type="submission" date="2022-04" db="EMBL/GenBank/DDBJ databases">
        <title>Roseomonas acroporae sp. nov., isolated from coral Acropora digitifera.</title>
        <authorList>
            <person name="Sun H."/>
        </authorList>
    </citation>
    <scope>NUCLEOTIDE SEQUENCE</scope>
    <source>
        <strain evidence="5">NAR14</strain>
    </source>
</reference>
<comment type="caution">
    <text evidence="5">The sequence shown here is derived from an EMBL/GenBank/DDBJ whole genome shotgun (WGS) entry which is preliminary data.</text>
</comment>
<dbReference type="AlphaFoldDB" id="A0A9X1Y6I4"/>
<dbReference type="InterPro" id="IPR006683">
    <property type="entry name" value="Thioestr_dom"/>
</dbReference>
<evidence type="ECO:0000256" key="2">
    <source>
        <dbReference type="ARBA" id="ARBA00022801"/>
    </source>
</evidence>
<feature type="region of interest" description="Disordered" evidence="3">
    <location>
        <begin position="1"/>
        <end position="69"/>
    </location>
</feature>
<name>A0A9X1Y6I4_9PROT</name>
<evidence type="ECO:0000259" key="4">
    <source>
        <dbReference type="Pfam" id="PF03061"/>
    </source>
</evidence>
<sequence length="208" mass="21069">MSGTMRDAGAAAPGEPAPRTGQAPSPEASQAPSPEASHAPSPEASQAPSPEASHAPSPEASQAPSPEASQTLLPEAIQNIVRAGVPLAGAWGVEVLAADAGTALLRLPHHADLLRPGGSISGPALMALADVAMWAALLSMTGGRDESLTSNLNITFLRRPAPRAVLAEARVLKRGARLAYGEVALRSEGSADVVAHVTTTWAVVQPPS</sequence>
<comment type="similarity">
    <text evidence="1">Belongs to the thioesterase PaaI family.</text>
</comment>
<accession>A0A9X1Y6I4</accession>
<evidence type="ECO:0000256" key="1">
    <source>
        <dbReference type="ARBA" id="ARBA00008324"/>
    </source>
</evidence>
<dbReference type="PANTHER" id="PTHR21660">
    <property type="entry name" value="THIOESTERASE SUPERFAMILY MEMBER-RELATED"/>
    <property type="match status" value="1"/>
</dbReference>
<dbReference type="InterPro" id="IPR029069">
    <property type="entry name" value="HotDog_dom_sf"/>
</dbReference>
<dbReference type="SUPFAM" id="SSF54637">
    <property type="entry name" value="Thioesterase/thiol ester dehydrase-isomerase"/>
    <property type="match status" value="1"/>
</dbReference>
<keyword evidence="2" id="KW-0378">Hydrolase</keyword>
<dbReference type="CDD" id="cd03443">
    <property type="entry name" value="PaaI_thioesterase"/>
    <property type="match status" value="1"/>
</dbReference>